<reference evidence="1" key="2">
    <citation type="submission" date="2022-01" db="EMBL/GenBank/DDBJ databases">
        <authorList>
            <person name="Yamashiro T."/>
            <person name="Shiraishi A."/>
            <person name="Satake H."/>
            <person name="Nakayama K."/>
        </authorList>
    </citation>
    <scope>NUCLEOTIDE SEQUENCE</scope>
</reference>
<sequence>MHTRASNSELVKPLSELERTLNRRLRRRNRRVPFERRDERPSQPRIIYLPILDIKYFCHFLDIFENYNPMDDEPMWVADHVVALTPGFAITIPETTNEFAIKGNHLTLVKGNQFDVSKQVKETPVPKPYKPKILYPQRLRIEKIEAQYGKFLNMIRAVRINVPLVDVLAGMPNYGEFLKELVPPKLGDPRSFLIPCTFSKAFSCNALANLGASINLMPYSLYAKLSLETLKPTKMSVRLADRSFQHPIGIAENMLVEVGNFTFLVDFILEMEEDSKVPLILERPFLHTGDVVI</sequence>
<dbReference type="GO" id="GO:0003964">
    <property type="term" value="F:RNA-directed DNA polymerase activity"/>
    <property type="evidence" value="ECO:0007669"/>
    <property type="project" value="UniProtKB-KW"/>
</dbReference>
<evidence type="ECO:0000313" key="1">
    <source>
        <dbReference type="EMBL" id="GJT66651.1"/>
    </source>
</evidence>
<dbReference type="EMBL" id="BQNB010017734">
    <property type="protein sequence ID" value="GJT66651.1"/>
    <property type="molecule type" value="Genomic_DNA"/>
</dbReference>
<dbReference type="InterPro" id="IPR021109">
    <property type="entry name" value="Peptidase_aspartic_dom_sf"/>
</dbReference>
<keyword evidence="1" id="KW-0548">Nucleotidyltransferase</keyword>
<keyword evidence="1" id="KW-0808">Transferase</keyword>
<dbReference type="Proteomes" id="UP001151760">
    <property type="component" value="Unassembled WGS sequence"/>
</dbReference>
<protein>
    <submittedName>
        <fullName evidence="1">Reverse transcriptase domain-containing protein</fullName>
    </submittedName>
</protein>
<accession>A0ABQ5FTG6</accession>
<name>A0ABQ5FTG6_9ASTR</name>
<dbReference type="PANTHER" id="PTHR33067">
    <property type="entry name" value="RNA-DIRECTED DNA POLYMERASE-RELATED"/>
    <property type="match status" value="1"/>
</dbReference>
<comment type="caution">
    <text evidence="1">The sequence shown here is derived from an EMBL/GenBank/DDBJ whole genome shotgun (WGS) entry which is preliminary data.</text>
</comment>
<dbReference type="Gene3D" id="2.40.70.10">
    <property type="entry name" value="Acid Proteases"/>
    <property type="match status" value="1"/>
</dbReference>
<evidence type="ECO:0000313" key="2">
    <source>
        <dbReference type="Proteomes" id="UP001151760"/>
    </source>
</evidence>
<proteinExistence type="predicted"/>
<reference evidence="1" key="1">
    <citation type="journal article" date="2022" name="Int. J. Mol. Sci.">
        <title>Draft Genome of Tanacetum Coccineum: Genomic Comparison of Closely Related Tanacetum-Family Plants.</title>
        <authorList>
            <person name="Yamashiro T."/>
            <person name="Shiraishi A."/>
            <person name="Nakayama K."/>
            <person name="Satake H."/>
        </authorList>
    </citation>
    <scope>NUCLEOTIDE SEQUENCE</scope>
</reference>
<dbReference type="PANTHER" id="PTHR33067:SF35">
    <property type="entry name" value="ASPARTIC PEPTIDASE DDI1-TYPE DOMAIN-CONTAINING PROTEIN"/>
    <property type="match status" value="1"/>
</dbReference>
<keyword evidence="2" id="KW-1185">Reference proteome</keyword>
<organism evidence="1 2">
    <name type="scientific">Tanacetum coccineum</name>
    <dbReference type="NCBI Taxonomy" id="301880"/>
    <lineage>
        <taxon>Eukaryota</taxon>
        <taxon>Viridiplantae</taxon>
        <taxon>Streptophyta</taxon>
        <taxon>Embryophyta</taxon>
        <taxon>Tracheophyta</taxon>
        <taxon>Spermatophyta</taxon>
        <taxon>Magnoliopsida</taxon>
        <taxon>eudicotyledons</taxon>
        <taxon>Gunneridae</taxon>
        <taxon>Pentapetalae</taxon>
        <taxon>asterids</taxon>
        <taxon>campanulids</taxon>
        <taxon>Asterales</taxon>
        <taxon>Asteraceae</taxon>
        <taxon>Asteroideae</taxon>
        <taxon>Anthemideae</taxon>
        <taxon>Anthemidinae</taxon>
        <taxon>Tanacetum</taxon>
    </lineage>
</organism>
<dbReference type="CDD" id="cd00303">
    <property type="entry name" value="retropepsin_like"/>
    <property type="match status" value="1"/>
</dbReference>
<gene>
    <name evidence="1" type="ORF">Tco_1018131</name>
</gene>
<keyword evidence="1" id="KW-0695">RNA-directed DNA polymerase</keyword>